<evidence type="ECO:0000313" key="2">
    <source>
        <dbReference type="EMBL" id="MDT0605406.1"/>
    </source>
</evidence>
<feature type="transmembrane region" description="Helical" evidence="1">
    <location>
        <begin position="321"/>
        <end position="340"/>
    </location>
</feature>
<keyword evidence="1" id="KW-0472">Membrane</keyword>
<name>A0ABU3A5G3_9FLAO</name>
<feature type="transmembrane region" description="Helical" evidence="1">
    <location>
        <begin position="105"/>
        <end position="123"/>
    </location>
</feature>
<feature type="transmembrane region" description="Helical" evidence="1">
    <location>
        <begin position="346"/>
        <end position="368"/>
    </location>
</feature>
<proteinExistence type="predicted"/>
<accession>A0ABU3A5G3</accession>
<dbReference type="InterPro" id="IPR022134">
    <property type="entry name" value="DUF3667"/>
</dbReference>
<dbReference type="Proteomes" id="UP001255246">
    <property type="component" value="Unassembled WGS sequence"/>
</dbReference>
<dbReference type="Pfam" id="PF12412">
    <property type="entry name" value="DUF3667"/>
    <property type="match status" value="1"/>
</dbReference>
<reference evidence="2 3" key="1">
    <citation type="submission" date="2023-09" db="EMBL/GenBank/DDBJ databases">
        <authorList>
            <person name="Rey-Velasco X."/>
        </authorList>
    </citation>
    <scope>NUCLEOTIDE SEQUENCE [LARGE SCALE GENOMIC DNA]</scope>
    <source>
        <strain evidence="2 3">F388</strain>
    </source>
</reference>
<feature type="transmembrane region" description="Helical" evidence="1">
    <location>
        <begin position="380"/>
        <end position="403"/>
    </location>
</feature>
<dbReference type="EMBL" id="JAVRHR010000001">
    <property type="protein sequence ID" value="MDT0605406.1"/>
    <property type="molecule type" value="Genomic_DNA"/>
</dbReference>
<evidence type="ECO:0000313" key="3">
    <source>
        <dbReference type="Proteomes" id="UP001255246"/>
    </source>
</evidence>
<comment type="caution">
    <text evidence="2">The sequence shown here is derived from an EMBL/GenBank/DDBJ whole genome shotgun (WGS) entry which is preliminary data.</text>
</comment>
<keyword evidence="1" id="KW-1133">Transmembrane helix</keyword>
<dbReference type="RefSeq" id="WP_311350439.1">
    <property type="nucleotide sequence ID" value="NZ_JAVRHR010000001.1"/>
</dbReference>
<organism evidence="2 3">
    <name type="scientific">Croceitalea rosinachiae</name>
    <dbReference type="NCBI Taxonomy" id="3075596"/>
    <lineage>
        <taxon>Bacteria</taxon>
        <taxon>Pseudomonadati</taxon>
        <taxon>Bacteroidota</taxon>
        <taxon>Flavobacteriia</taxon>
        <taxon>Flavobacteriales</taxon>
        <taxon>Flavobacteriaceae</taxon>
        <taxon>Croceitalea</taxon>
    </lineage>
</organism>
<keyword evidence="3" id="KW-1185">Reference proteome</keyword>
<protein>
    <submittedName>
        <fullName evidence="2">DUF3667 domain-containing protein</fullName>
    </submittedName>
</protein>
<keyword evidence="1" id="KW-0812">Transmembrane</keyword>
<gene>
    <name evidence="2" type="ORF">RM706_00100</name>
</gene>
<feature type="transmembrane region" description="Helical" evidence="1">
    <location>
        <begin position="290"/>
        <end position="309"/>
    </location>
</feature>
<sequence>MEDLPEKKETSLISKGRYELKFRGTECLNCGHILDINDKYCPNCSQANSTKRLVLKDFFDEFFSSLINYDSKLLTTLYTMLVKPGSITRDYINGKRVSYTNPFRFLLSLAFLYFLMVSYGGAFSNLDELNLDEKIEQSGPMSFSINTDKDNGKETDSTIVVNQINNVFKELDSLKTTDPILTESLKGLDSLEHNIKEWEIKEKQTDSLMAANPKAYFQKLESDTNSNFYDKAEFFFIMLRNDSISDYTEAKEKYHITGSWRNRLAFNTSKSTLRAWRQPGSWLNDTMAKLPFVIFFFLPVFTIFIYMVYIRKKFTYTDHLIFSFHNQSLLFILLILSWIIDTILGWSTAGLFLFIFGIYLFQSMRKFYSQGFLKTSIKYLFLNSVFTFLAIITVLLLGVGSIFTY</sequence>
<evidence type="ECO:0000256" key="1">
    <source>
        <dbReference type="SAM" id="Phobius"/>
    </source>
</evidence>